<dbReference type="VEuPathDB" id="FungiDB:BD410DRAFT_282953"/>
<dbReference type="PROSITE" id="PS50048">
    <property type="entry name" value="ZN2_CY6_FUNGAL_2"/>
    <property type="match status" value="1"/>
</dbReference>
<dbReference type="GO" id="GO:0000981">
    <property type="term" value="F:DNA-binding transcription factor activity, RNA polymerase II-specific"/>
    <property type="evidence" value="ECO:0007669"/>
    <property type="project" value="InterPro"/>
</dbReference>
<feature type="domain" description="Zn(2)-C6 fungal-type" evidence="7">
    <location>
        <begin position="17"/>
        <end position="49"/>
    </location>
</feature>
<feature type="region of interest" description="Disordered" evidence="6">
    <location>
        <begin position="95"/>
        <end position="120"/>
    </location>
</feature>
<evidence type="ECO:0000256" key="3">
    <source>
        <dbReference type="ARBA" id="ARBA00023015"/>
    </source>
</evidence>
<sequence>MSSQEDSIYRPLHRGKACLYCRRRKTKCDGAKPTCRSCRMAGRLQECEYTDQGPALTQVLEDEVDRLKARIYDLEHPTDNLPVTLHNPHAAYLEAQTRRTSRPDIRNQPNERHSSSSGSVGSLLLRQMHPEVSRMLVTLFVERGELTGFALDKSRFYEQFNLPASNPNSPHPALLSSIYVWAFRLLNSNAFSGILPLYVNEAKRALASTINHRSSHARIQAIQSQVLLAAFFYSNGRVVEGHYHATGAVTMSFSAGLHRELASSAGSPSSSPNLAPGTMLSIPPPRDAIEAAERTRLFWAVYTLDACWSVAAGSSSNIREGGNPNTTIKTPWPLSNEEFRSRSLSQSVASGNIIQEFLSNPSAMQGGRYTSSITLRAQASVLLKLATRLGESSNSDDTQRGMNEFRDMARFVSSFIDNLPSINGQSELESVILMTNLVTRSLAHTAEIHLHVGRLGSIPGSLTACVNSALAILDIMEHIVAEESDLMDPAIVVSWTAAARIFVWNGHGAPSSLKKTCNTAASRLRSSLTAIIQICPMMETQVRSVLDVLSGN</sequence>
<evidence type="ECO:0000256" key="4">
    <source>
        <dbReference type="ARBA" id="ARBA00023163"/>
    </source>
</evidence>
<evidence type="ECO:0000313" key="8">
    <source>
        <dbReference type="EMBL" id="TDL21883.1"/>
    </source>
</evidence>
<proteinExistence type="predicted"/>
<reference evidence="8 9" key="1">
    <citation type="submission" date="2018-06" db="EMBL/GenBank/DDBJ databases">
        <title>A transcriptomic atlas of mushroom development highlights an independent origin of complex multicellularity.</title>
        <authorList>
            <consortium name="DOE Joint Genome Institute"/>
            <person name="Krizsan K."/>
            <person name="Almasi E."/>
            <person name="Merenyi Z."/>
            <person name="Sahu N."/>
            <person name="Viragh M."/>
            <person name="Koszo T."/>
            <person name="Mondo S."/>
            <person name="Kiss B."/>
            <person name="Balint B."/>
            <person name="Kues U."/>
            <person name="Barry K."/>
            <person name="Hegedus J.C."/>
            <person name="Henrissat B."/>
            <person name="Johnson J."/>
            <person name="Lipzen A."/>
            <person name="Ohm R."/>
            <person name="Nagy I."/>
            <person name="Pangilinan J."/>
            <person name="Yan J."/>
            <person name="Xiong Y."/>
            <person name="Grigoriev I.V."/>
            <person name="Hibbett D.S."/>
            <person name="Nagy L.G."/>
        </authorList>
    </citation>
    <scope>NUCLEOTIDE SEQUENCE [LARGE SCALE GENOMIC DNA]</scope>
    <source>
        <strain evidence="8 9">SZMC22713</strain>
    </source>
</reference>
<dbReference type="InterPro" id="IPR036864">
    <property type="entry name" value="Zn2-C6_fun-type_DNA-bd_sf"/>
</dbReference>
<keyword evidence="3" id="KW-0805">Transcription regulation</keyword>
<evidence type="ECO:0000256" key="1">
    <source>
        <dbReference type="ARBA" id="ARBA00004123"/>
    </source>
</evidence>
<keyword evidence="9" id="KW-1185">Reference proteome</keyword>
<keyword evidence="2" id="KW-0479">Metal-binding</keyword>
<evidence type="ECO:0000313" key="9">
    <source>
        <dbReference type="Proteomes" id="UP000294933"/>
    </source>
</evidence>
<dbReference type="STRING" id="50990.A0A4Y7Q2K1"/>
<dbReference type="GO" id="GO:0005634">
    <property type="term" value="C:nucleus"/>
    <property type="evidence" value="ECO:0007669"/>
    <property type="project" value="UniProtKB-SubCell"/>
</dbReference>
<comment type="subcellular location">
    <subcellularLocation>
        <location evidence="1">Nucleus</location>
    </subcellularLocation>
</comment>
<dbReference type="PANTHER" id="PTHR47338">
    <property type="entry name" value="ZN(II)2CYS6 TRANSCRIPTION FACTOR (EUROFUNG)-RELATED"/>
    <property type="match status" value="1"/>
</dbReference>
<dbReference type="CDD" id="cd00067">
    <property type="entry name" value="GAL4"/>
    <property type="match status" value="1"/>
</dbReference>
<dbReference type="Gene3D" id="4.10.240.10">
    <property type="entry name" value="Zn(2)-C6 fungal-type DNA-binding domain"/>
    <property type="match status" value="1"/>
</dbReference>
<keyword evidence="4" id="KW-0804">Transcription</keyword>
<dbReference type="CDD" id="cd12148">
    <property type="entry name" value="fungal_TF_MHR"/>
    <property type="match status" value="1"/>
</dbReference>
<dbReference type="GO" id="GO:0006351">
    <property type="term" value="P:DNA-templated transcription"/>
    <property type="evidence" value="ECO:0007669"/>
    <property type="project" value="InterPro"/>
</dbReference>
<dbReference type="SUPFAM" id="SSF57701">
    <property type="entry name" value="Zn2/Cys6 DNA-binding domain"/>
    <property type="match status" value="1"/>
</dbReference>
<dbReference type="SMART" id="SM00066">
    <property type="entry name" value="GAL4"/>
    <property type="match status" value="1"/>
</dbReference>
<evidence type="ECO:0000256" key="5">
    <source>
        <dbReference type="ARBA" id="ARBA00023242"/>
    </source>
</evidence>
<dbReference type="OrthoDB" id="2309723at2759"/>
<organism evidence="8 9">
    <name type="scientific">Rickenella mellea</name>
    <dbReference type="NCBI Taxonomy" id="50990"/>
    <lineage>
        <taxon>Eukaryota</taxon>
        <taxon>Fungi</taxon>
        <taxon>Dikarya</taxon>
        <taxon>Basidiomycota</taxon>
        <taxon>Agaricomycotina</taxon>
        <taxon>Agaricomycetes</taxon>
        <taxon>Hymenochaetales</taxon>
        <taxon>Rickenellaceae</taxon>
        <taxon>Rickenella</taxon>
    </lineage>
</organism>
<keyword evidence="5" id="KW-0539">Nucleus</keyword>
<dbReference type="InterPro" id="IPR001138">
    <property type="entry name" value="Zn2Cys6_DnaBD"/>
</dbReference>
<dbReference type="GO" id="GO:0003677">
    <property type="term" value="F:DNA binding"/>
    <property type="evidence" value="ECO:0007669"/>
    <property type="project" value="InterPro"/>
</dbReference>
<protein>
    <recommendedName>
        <fullName evidence="7">Zn(2)-C6 fungal-type domain-containing protein</fullName>
    </recommendedName>
</protein>
<dbReference type="Proteomes" id="UP000294933">
    <property type="component" value="Unassembled WGS sequence"/>
</dbReference>
<gene>
    <name evidence="8" type="ORF">BD410DRAFT_282953</name>
</gene>
<dbReference type="PROSITE" id="PS00463">
    <property type="entry name" value="ZN2_CY6_FUNGAL_1"/>
    <property type="match status" value="1"/>
</dbReference>
<dbReference type="Pfam" id="PF00172">
    <property type="entry name" value="Zn_clus"/>
    <property type="match status" value="1"/>
</dbReference>
<dbReference type="EMBL" id="ML170178">
    <property type="protein sequence ID" value="TDL21883.1"/>
    <property type="molecule type" value="Genomic_DNA"/>
</dbReference>
<evidence type="ECO:0000256" key="2">
    <source>
        <dbReference type="ARBA" id="ARBA00022723"/>
    </source>
</evidence>
<feature type="compositionally biased region" description="Basic and acidic residues" evidence="6">
    <location>
        <begin position="101"/>
        <end position="114"/>
    </location>
</feature>
<dbReference type="PANTHER" id="PTHR47338:SF29">
    <property type="entry name" value="ZN(2)-C6 FUNGAL-TYPE DOMAIN-CONTAINING PROTEIN"/>
    <property type="match status" value="1"/>
</dbReference>
<dbReference type="InterPro" id="IPR050815">
    <property type="entry name" value="TF_fung"/>
</dbReference>
<name>A0A4Y7Q2K1_9AGAM</name>
<evidence type="ECO:0000256" key="6">
    <source>
        <dbReference type="SAM" id="MobiDB-lite"/>
    </source>
</evidence>
<evidence type="ECO:0000259" key="7">
    <source>
        <dbReference type="PROSITE" id="PS50048"/>
    </source>
</evidence>
<dbReference type="GO" id="GO:0008270">
    <property type="term" value="F:zinc ion binding"/>
    <property type="evidence" value="ECO:0007669"/>
    <property type="project" value="InterPro"/>
</dbReference>
<dbReference type="InterPro" id="IPR007219">
    <property type="entry name" value="XnlR_reg_dom"/>
</dbReference>
<accession>A0A4Y7Q2K1</accession>
<dbReference type="Pfam" id="PF04082">
    <property type="entry name" value="Fungal_trans"/>
    <property type="match status" value="1"/>
</dbReference>
<dbReference type="AlphaFoldDB" id="A0A4Y7Q2K1"/>